<dbReference type="InterPro" id="IPR046956">
    <property type="entry name" value="RLP23-like"/>
</dbReference>
<dbReference type="OrthoDB" id="1433175at2759"/>
<keyword evidence="7 10" id="KW-1133">Transmembrane helix</keyword>
<keyword evidence="11" id="KW-1185">Reference proteome</keyword>
<evidence type="ECO:0000313" key="11">
    <source>
        <dbReference type="Proteomes" id="UP000228380"/>
    </source>
</evidence>
<evidence type="ECO:0000313" key="12">
    <source>
        <dbReference type="RefSeq" id="XP_038979870.1"/>
    </source>
</evidence>
<dbReference type="RefSeq" id="XP_038979870.1">
    <property type="nucleotide sequence ID" value="XM_039123942.1"/>
</dbReference>
<dbReference type="InterPro" id="IPR001611">
    <property type="entry name" value="Leu-rich_rpt"/>
</dbReference>
<dbReference type="KEGG" id="pda:120109990"/>
<dbReference type="PANTHER" id="PTHR48063">
    <property type="entry name" value="LRR RECEPTOR-LIKE KINASE"/>
    <property type="match status" value="1"/>
</dbReference>
<dbReference type="GO" id="GO:0016020">
    <property type="term" value="C:membrane"/>
    <property type="evidence" value="ECO:0007669"/>
    <property type="project" value="UniProtKB-SubCell"/>
</dbReference>
<accession>A0A8B8ZZW7</accession>
<evidence type="ECO:0000256" key="10">
    <source>
        <dbReference type="SAM" id="Phobius"/>
    </source>
</evidence>
<keyword evidence="4 10" id="KW-0812">Transmembrane</keyword>
<evidence type="ECO:0000256" key="7">
    <source>
        <dbReference type="ARBA" id="ARBA00022989"/>
    </source>
</evidence>
<dbReference type="Pfam" id="PF00560">
    <property type="entry name" value="LRR_1"/>
    <property type="match status" value="7"/>
</dbReference>
<gene>
    <name evidence="12" type="primary">LOC120109990</name>
</gene>
<keyword evidence="8 10" id="KW-0472">Membrane</keyword>
<dbReference type="GeneID" id="120109990"/>
<keyword evidence="3" id="KW-0433">Leucine-rich repeat</keyword>
<dbReference type="InterPro" id="IPR032675">
    <property type="entry name" value="LRR_dom_sf"/>
</dbReference>
<dbReference type="PANTHER" id="PTHR48063:SF112">
    <property type="entry name" value="RECEPTOR LIKE PROTEIN 30-LIKE"/>
    <property type="match status" value="1"/>
</dbReference>
<feature type="transmembrane region" description="Helical" evidence="10">
    <location>
        <begin position="282"/>
        <end position="305"/>
    </location>
</feature>
<keyword evidence="6" id="KW-0677">Repeat</keyword>
<protein>
    <submittedName>
        <fullName evidence="12">Receptor-like protein EIX2</fullName>
    </submittedName>
</protein>
<evidence type="ECO:0000256" key="8">
    <source>
        <dbReference type="ARBA" id="ARBA00023136"/>
    </source>
</evidence>
<proteinExistence type="inferred from homology"/>
<organism evidence="11 12">
    <name type="scientific">Phoenix dactylifera</name>
    <name type="common">Date palm</name>
    <dbReference type="NCBI Taxonomy" id="42345"/>
    <lineage>
        <taxon>Eukaryota</taxon>
        <taxon>Viridiplantae</taxon>
        <taxon>Streptophyta</taxon>
        <taxon>Embryophyta</taxon>
        <taxon>Tracheophyta</taxon>
        <taxon>Spermatophyta</taxon>
        <taxon>Magnoliopsida</taxon>
        <taxon>Liliopsida</taxon>
        <taxon>Arecaceae</taxon>
        <taxon>Coryphoideae</taxon>
        <taxon>Phoeniceae</taxon>
        <taxon>Phoenix</taxon>
    </lineage>
</organism>
<name>A0A8B8ZZW7_PHODC</name>
<evidence type="ECO:0000256" key="1">
    <source>
        <dbReference type="ARBA" id="ARBA00004479"/>
    </source>
</evidence>
<reference evidence="12" key="2">
    <citation type="submission" date="2025-08" db="UniProtKB">
        <authorList>
            <consortium name="RefSeq"/>
        </authorList>
    </citation>
    <scope>IDENTIFICATION</scope>
    <source>
        <tissue evidence="12">Young leaves</tissue>
    </source>
</reference>
<dbReference type="FunFam" id="3.80.10.10:FF:000111">
    <property type="entry name" value="LRR receptor-like serine/threonine-protein kinase ERECTA"/>
    <property type="match status" value="1"/>
</dbReference>
<dbReference type="AlphaFoldDB" id="A0A8B8ZZW7"/>
<dbReference type="SUPFAM" id="SSF52058">
    <property type="entry name" value="L domain-like"/>
    <property type="match status" value="1"/>
</dbReference>
<dbReference type="Proteomes" id="UP000228380">
    <property type="component" value="Chromosome 2"/>
</dbReference>
<evidence type="ECO:0000256" key="6">
    <source>
        <dbReference type="ARBA" id="ARBA00022737"/>
    </source>
</evidence>
<evidence type="ECO:0000256" key="9">
    <source>
        <dbReference type="ARBA" id="ARBA00023180"/>
    </source>
</evidence>
<dbReference type="Gene3D" id="3.80.10.10">
    <property type="entry name" value="Ribonuclease Inhibitor"/>
    <property type="match status" value="1"/>
</dbReference>
<comment type="subcellular location">
    <subcellularLocation>
        <location evidence="1">Membrane</location>
        <topology evidence="1">Single-pass type I membrane protein</topology>
    </subcellularLocation>
</comment>
<comment type="similarity">
    <text evidence="2">Belongs to the RLP family.</text>
</comment>
<evidence type="ECO:0000256" key="2">
    <source>
        <dbReference type="ARBA" id="ARBA00009592"/>
    </source>
</evidence>
<dbReference type="FunFam" id="3.80.10.10:FF:000041">
    <property type="entry name" value="LRR receptor-like serine/threonine-protein kinase ERECTA"/>
    <property type="match status" value="1"/>
</dbReference>
<evidence type="ECO:0000256" key="3">
    <source>
        <dbReference type="ARBA" id="ARBA00022614"/>
    </source>
</evidence>
<keyword evidence="5" id="KW-0732">Signal</keyword>
<sequence>MAYPMELQSLHMRNNSLSGEFPSILRLCKHLVVLDLGENRLSGSIPTWIGESLSSLRVLRLRSNSFDGNIPMQIFSLSYLQVLDLACNNFSENLPSSFGNFTAMVEIPEGSKPMLSNISIVPYYEESLLIVAKGLEFEYTSVLSLVTSIDLSQNNISEEIPIEVTNLHGLHFLNLSRNHFIGKIPQNIGDMRQLESLDLSINNLYGQIPQTMLALNYLSQLNLSYNNLSGRIPSENQFWSFNDPSIYIGNHNLCGQPMPDCPTKAPPHQEEEEVDEDNSDMIWIYAGAALGFIIVFWGFIGAVMIKKDIRISYLQFIDKICDWIYVELAIAFAKLKFVMGKSNCKHS</sequence>
<reference evidence="11" key="1">
    <citation type="journal article" date="2019" name="Nat. Commun.">
        <title>Genome-wide association mapping of date palm fruit traits.</title>
        <authorList>
            <person name="Hazzouri K.M."/>
            <person name="Gros-Balthazard M."/>
            <person name="Flowers J.M."/>
            <person name="Copetti D."/>
            <person name="Lemansour A."/>
            <person name="Lebrun M."/>
            <person name="Masmoudi K."/>
            <person name="Ferrand S."/>
            <person name="Dhar M.I."/>
            <person name="Fresquez Z.A."/>
            <person name="Rosas U."/>
            <person name="Zhang J."/>
            <person name="Talag J."/>
            <person name="Lee S."/>
            <person name="Kudrna D."/>
            <person name="Powell R.F."/>
            <person name="Leitch I.J."/>
            <person name="Krueger R.R."/>
            <person name="Wing R.A."/>
            <person name="Amiri K.M.A."/>
            <person name="Purugganan M.D."/>
        </authorList>
    </citation>
    <scope>NUCLEOTIDE SEQUENCE [LARGE SCALE GENOMIC DNA]</scope>
    <source>
        <strain evidence="11">cv. Khalas</strain>
    </source>
</reference>
<keyword evidence="9" id="KW-0325">Glycoprotein</keyword>
<evidence type="ECO:0000256" key="4">
    <source>
        <dbReference type="ARBA" id="ARBA00022692"/>
    </source>
</evidence>
<evidence type="ECO:0000256" key="5">
    <source>
        <dbReference type="ARBA" id="ARBA00022729"/>
    </source>
</evidence>